<dbReference type="RefSeq" id="WP_250860101.1">
    <property type="nucleotide sequence ID" value="NZ_JAGSOJ010000003.1"/>
</dbReference>
<protein>
    <submittedName>
        <fullName evidence="4">NADAR family protein</fullName>
    </submittedName>
</protein>
<gene>
    <name evidence="4" type="ORF">KDK92_14765</name>
</gene>
<dbReference type="InterPro" id="IPR037238">
    <property type="entry name" value="YbiA-like_sf"/>
</dbReference>
<dbReference type="CDD" id="cd15457">
    <property type="entry name" value="NADAR"/>
    <property type="match status" value="1"/>
</dbReference>
<reference evidence="4" key="2">
    <citation type="submission" date="2021-04" db="EMBL/GenBank/DDBJ databases">
        <authorList>
            <person name="Dong X."/>
        </authorList>
    </citation>
    <scope>NUCLEOTIDE SEQUENCE</scope>
    <source>
        <strain evidence="4">ZWT</strain>
    </source>
</reference>
<reference evidence="4" key="1">
    <citation type="journal article" date="2021" name="mSystems">
        <title>Bacteria and Archaea Synergistically Convert Glycine Betaine to Biogenic Methane in the Formosa Cold Seep of the South China Sea.</title>
        <authorList>
            <person name="Li L."/>
            <person name="Zhang W."/>
            <person name="Zhang S."/>
            <person name="Song L."/>
            <person name="Sun Q."/>
            <person name="Zhang H."/>
            <person name="Xiang H."/>
            <person name="Dong X."/>
        </authorList>
    </citation>
    <scope>NUCLEOTIDE SEQUENCE</scope>
    <source>
        <strain evidence="4">ZWT</strain>
    </source>
</reference>
<comment type="caution">
    <text evidence="4">The sequence shown here is derived from an EMBL/GenBank/DDBJ whole genome shotgun (WGS) entry which is preliminary data.</text>
</comment>
<dbReference type="Proteomes" id="UP001056429">
    <property type="component" value="Unassembled WGS sequence"/>
</dbReference>
<comment type="catalytic activity">
    <reaction evidence="2">
        <text>2,5-diamino-6-hydroxy-4-(5-phosphoribosylamino)-pyrimidine + H2O = 2,5,6-triamino-4-hydroxypyrimidine + D-ribose 5-phosphate</text>
        <dbReference type="Rhea" id="RHEA:23436"/>
        <dbReference type="ChEBI" id="CHEBI:15377"/>
        <dbReference type="ChEBI" id="CHEBI:58614"/>
        <dbReference type="ChEBI" id="CHEBI:78346"/>
        <dbReference type="ChEBI" id="CHEBI:137796"/>
    </reaction>
</comment>
<evidence type="ECO:0000256" key="1">
    <source>
        <dbReference type="ARBA" id="ARBA00000022"/>
    </source>
</evidence>
<proteinExistence type="predicted"/>
<accession>A0A9J6P2Z8</accession>
<evidence type="ECO:0000259" key="3">
    <source>
        <dbReference type="Pfam" id="PF08719"/>
    </source>
</evidence>
<dbReference type="NCBIfam" id="TIGR02464">
    <property type="entry name" value="ribofla_fusion"/>
    <property type="match status" value="1"/>
</dbReference>
<evidence type="ECO:0000313" key="5">
    <source>
        <dbReference type="Proteomes" id="UP001056429"/>
    </source>
</evidence>
<name>A0A9J6P2Z8_9CLOT</name>
<dbReference type="SUPFAM" id="SSF143990">
    <property type="entry name" value="YbiA-like"/>
    <property type="match status" value="1"/>
</dbReference>
<sequence length="309" mass="37387">MKKTYDINNPMAPLWLMYPHISRYSIGWRMGYGESYAWEFGDWYSSLIIEEQKKYQLMFPEPIGWLGWYEQEYTDKDIYDEDYLLWNKGAHMKYSINSLQKDFKKGKKIKYLFFWGHQPSYDGSITKTCLSQWWKSDFSVGINEYCCMEQYMMAEKARLFEDNEILEEILRSCHPKQIKELGRKVRNFNEDLWKRRRYSIILNGNYAKFLQNENLRQFLMQTKNRVLVEASPYDKIWGIGMSADNEKINNPLLWNGQNLLGFALMEVRDELIRVCQNDKKLDLNELRKKFDENVFVKERDDFRCVYLEK</sequence>
<dbReference type="AlphaFoldDB" id="A0A9J6P2Z8"/>
<dbReference type="Gene3D" id="1.10.357.40">
    <property type="entry name" value="YbiA-like"/>
    <property type="match status" value="1"/>
</dbReference>
<evidence type="ECO:0000313" key="4">
    <source>
        <dbReference type="EMBL" id="MCM1990991.1"/>
    </source>
</evidence>
<evidence type="ECO:0000256" key="2">
    <source>
        <dbReference type="ARBA" id="ARBA00000751"/>
    </source>
</evidence>
<keyword evidence="5" id="KW-1185">Reference proteome</keyword>
<comment type="catalytic activity">
    <reaction evidence="1">
        <text>5-amino-6-(5-phospho-D-ribosylamino)uracil + H2O = 5,6-diaminouracil + D-ribose 5-phosphate</text>
        <dbReference type="Rhea" id="RHEA:55020"/>
        <dbReference type="ChEBI" id="CHEBI:15377"/>
        <dbReference type="ChEBI" id="CHEBI:46252"/>
        <dbReference type="ChEBI" id="CHEBI:58453"/>
        <dbReference type="ChEBI" id="CHEBI:78346"/>
    </reaction>
</comment>
<dbReference type="Pfam" id="PF08719">
    <property type="entry name" value="NADAR"/>
    <property type="match status" value="1"/>
</dbReference>
<feature type="domain" description="NADAR" evidence="3">
    <location>
        <begin position="113"/>
        <end position="271"/>
    </location>
</feature>
<dbReference type="EMBL" id="JAGSOJ010000003">
    <property type="protein sequence ID" value="MCM1990991.1"/>
    <property type="molecule type" value="Genomic_DNA"/>
</dbReference>
<organism evidence="4 5">
    <name type="scientific">Oceanirhabdus seepicola</name>
    <dbReference type="NCBI Taxonomy" id="2828781"/>
    <lineage>
        <taxon>Bacteria</taxon>
        <taxon>Bacillati</taxon>
        <taxon>Bacillota</taxon>
        <taxon>Clostridia</taxon>
        <taxon>Eubacteriales</taxon>
        <taxon>Clostridiaceae</taxon>
        <taxon>Oceanirhabdus</taxon>
    </lineage>
</organism>
<dbReference type="InterPro" id="IPR012816">
    <property type="entry name" value="NADAR"/>
</dbReference>